<feature type="transmembrane region" description="Helical" evidence="1">
    <location>
        <begin position="12"/>
        <end position="40"/>
    </location>
</feature>
<feature type="transmembrane region" description="Helical" evidence="1">
    <location>
        <begin position="167"/>
        <end position="193"/>
    </location>
</feature>
<evidence type="ECO:0000259" key="2">
    <source>
        <dbReference type="Pfam" id="PF26472"/>
    </source>
</evidence>
<reference evidence="3 4" key="1">
    <citation type="journal article" date="2019" name="Int. J. Syst. Evol. Microbiol.">
        <title>The Global Catalogue of Microorganisms (GCM) 10K type strain sequencing project: providing services to taxonomists for standard genome sequencing and annotation.</title>
        <authorList>
            <consortium name="The Broad Institute Genomics Platform"/>
            <consortium name="The Broad Institute Genome Sequencing Center for Infectious Disease"/>
            <person name="Wu L."/>
            <person name="Ma J."/>
        </authorList>
    </citation>
    <scope>NUCLEOTIDE SEQUENCE [LARGE SCALE GENOMIC DNA]</scope>
    <source>
        <strain evidence="3 4">CGMCC 1.12553</strain>
    </source>
</reference>
<keyword evidence="1" id="KW-0472">Membrane</keyword>
<organism evidence="3 4">
    <name type="scientific">Halobium salinum</name>
    <dbReference type="NCBI Taxonomy" id="1364940"/>
    <lineage>
        <taxon>Archaea</taxon>
        <taxon>Methanobacteriati</taxon>
        <taxon>Methanobacteriota</taxon>
        <taxon>Stenosarchaea group</taxon>
        <taxon>Halobacteria</taxon>
        <taxon>Halobacteriales</taxon>
        <taxon>Haloferacaceae</taxon>
        <taxon>Halobium</taxon>
    </lineage>
</organism>
<accession>A0ABD5PBN6</accession>
<name>A0ABD5PBN6_9EURY</name>
<comment type="caution">
    <text evidence="3">The sequence shown here is derived from an EMBL/GenBank/DDBJ whole genome shotgun (WGS) entry which is preliminary data.</text>
</comment>
<evidence type="ECO:0000313" key="3">
    <source>
        <dbReference type="EMBL" id="MFC4358312.1"/>
    </source>
</evidence>
<protein>
    <submittedName>
        <fullName evidence="3">DUF5518 domain-containing protein</fullName>
    </submittedName>
</protein>
<evidence type="ECO:0000256" key="1">
    <source>
        <dbReference type="SAM" id="Phobius"/>
    </source>
</evidence>
<sequence>MNDTSTRTARSVLAGLVVGFAAWFVPVVALVAPLLGGGVAGYLERAGAKRGALIGALTGVLLAVVTAVLTTVGAFLNLGTVPFENLGEVPLAGLLVGGVLTVVGFAGSGVVAAVGGALGGTLEADHRVGTDDDRTGRTLRVAGSLVAGLVTFGAVAVGTTAVLDPYIWPSLLVGLPVGAVAGVAVAVLGYHYLPGRVESRRGGRTA</sequence>
<dbReference type="Pfam" id="PF17647">
    <property type="entry name" value="DUF5518"/>
    <property type="match status" value="1"/>
</dbReference>
<dbReference type="Pfam" id="PF26472">
    <property type="entry name" value="DUF8147"/>
    <property type="match status" value="1"/>
</dbReference>
<dbReference type="RefSeq" id="WP_267623999.1">
    <property type="nucleotide sequence ID" value="NZ_JAODIW010000008.1"/>
</dbReference>
<feature type="transmembrane region" description="Helical" evidence="1">
    <location>
        <begin position="91"/>
        <end position="118"/>
    </location>
</feature>
<keyword evidence="4" id="KW-1185">Reference proteome</keyword>
<dbReference type="InterPro" id="IPR040493">
    <property type="entry name" value="DUF5518"/>
</dbReference>
<dbReference type="InterPro" id="IPR058460">
    <property type="entry name" value="DUF8147"/>
</dbReference>
<evidence type="ECO:0000313" key="4">
    <source>
        <dbReference type="Proteomes" id="UP001595921"/>
    </source>
</evidence>
<proteinExistence type="predicted"/>
<feature type="transmembrane region" description="Helical" evidence="1">
    <location>
        <begin position="139"/>
        <end position="161"/>
    </location>
</feature>
<dbReference type="EMBL" id="JBHSDS010000006">
    <property type="protein sequence ID" value="MFC4358312.1"/>
    <property type="molecule type" value="Genomic_DNA"/>
</dbReference>
<keyword evidence="1" id="KW-1133">Transmembrane helix</keyword>
<dbReference type="AlphaFoldDB" id="A0ABD5PBN6"/>
<dbReference type="Proteomes" id="UP001595921">
    <property type="component" value="Unassembled WGS sequence"/>
</dbReference>
<keyword evidence="1" id="KW-0812">Transmembrane</keyword>
<feature type="transmembrane region" description="Helical" evidence="1">
    <location>
        <begin position="52"/>
        <end position="79"/>
    </location>
</feature>
<gene>
    <name evidence="3" type="ORF">ACFO0N_10175</name>
</gene>
<feature type="domain" description="DUF8147" evidence="2">
    <location>
        <begin position="140"/>
        <end position="203"/>
    </location>
</feature>